<evidence type="ECO:0000256" key="3">
    <source>
        <dbReference type="ARBA" id="ARBA00022833"/>
    </source>
</evidence>
<evidence type="ECO:0000313" key="8">
    <source>
        <dbReference type="Proteomes" id="UP000266196"/>
    </source>
</evidence>
<dbReference type="AlphaFoldDB" id="A0A397FTB9"/>
<dbReference type="EMBL" id="QUTE01003561">
    <property type="protein sequence ID" value="RHZ39653.1"/>
    <property type="molecule type" value="Genomic_DNA"/>
</dbReference>
<evidence type="ECO:0000256" key="4">
    <source>
        <dbReference type="PROSITE-ProRule" id="PRU00091"/>
    </source>
</evidence>
<dbReference type="InterPro" id="IPR000306">
    <property type="entry name" value="Znf_FYVE"/>
</dbReference>
<evidence type="ECO:0000256" key="1">
    <source>
        <dbReference type="ARBA" id="ARBA00022723"/>
    </source>
</evidence>
<evidence type="ECO:0000259" key="6">
    <source>
        <dbReference type="PROSITE" id="PS50178"/>
    </source>
</evidence>
<organism evidence="7 8">
    <name type="scientific">Aphanomyces astaci</name>
    <name type="common">Crayfish plague agent</name>
    <dbReference type="NCBI Taxonomy" id="112090"/>
    <lineage>
        <taxon>Eukaryota</taxon>
        <taxon>Sar</taxon>
        <taxon>Stramenopiles</taxon>
        <taxon>Oomycota</taxon>
        <taxon>Saprolegniomycetes</taxon>
        <taxon>Saprolegniales</taxon>
        <taxon>Verrucalvaceae</taxon>
        <taxon>Aphanomyces</taxon>
    </lineage>
</organism>
<keyword evidence="5" id="KW-0472">Membrane</keyword>
<keyword evidence="5" id="KW-0812">Transmembrane</keyword>
<dbReference type="Pfam" id="PF01363">
    <property type="entry name" value="FYVE"/>
    <property type="match status" value="1"/>
</dbReference>
<dbReference type="SMART" id="SM00064">
    <property type="entry name" value="FYVE"/>
    <property type="match status" value="1"/>
</dbReference>
<evidence type="ECO:0000313" key="7">
    <source>
        <dbReference type="EMBL" id="RHZ39653.1"/>
    </source>
</evidence>
<dbReference type="PROSITE" id="PS50178">
    <property type="entry name" value="ZF_FYVE"/>
    <property type="match status" value="1"/>
</dbReference>
<dbReference type="Proteomes" id="UP000266196">
    <property type="component" value="Unassembled WGS sequence"/>
</dbReference>
<dbReference type="SUPFAM" id="SSF57903">
    <property type="entry name" value="FYVE/PHD zinc finger"/>
    <property type="match status" value="1"/>
</dbReference>
<gene>
    <name evidence="7" type="ORF">DYB31_014393</name>
</gene>
<dbReference type="VEuPathDB" id="FungiDB:H257_02355"/>
<evidence type="ECO:0000256" key="2">
    <source>
        <dbReference type="ARBA" id="ARBA00022771"/>
    </source>
</evidence>
<keyword evidence="1" id="KW-0479">Metal-binding</keyword>
<dbReference type="VEuPathDB" id="FungiDB:H257_03209"/>
<dbReference type="GO" id="GO:0008270">
    <property type="term" value="F:zinc ion binding"/>
    <property type="evidence" value="ECO:0007669"/>
    <property type="project" value="UniProtKB-KW"/>
</dbReference>
<name>A0A397FTB9_APHAT</name>
<reference evidence="7 8" key="1">
    <citation type="submission" date="2018-08" db="EMBL/GenBank/DDBJ databases">
        <title>Aphanomyces genome sequencing and annotation.</title>
        <authorList>
            <person name="Minardi D."/>
            <person name="Oidtmann B."/>
            <person name="Van Der Giezen M."/>
            <person name="Studholme D.J."/>
        </authorList>
    </citation>
    <scope>NUCLEOTIDE SEQUENCE [LARGE SCALE GENOMIC DNA]</scope>
    <source>
        <strain evidence="7 8">197901</strain>
    </source>
</reference>
<evidence type="ECO:0000256" key="5">
    <source>
        <dbReference type="SAM" id="Phobius"/>
    </source>
</evidence>
<accession>A0A397FTB9</accession>
<comment type="caution">
    <text evidence="7">The sequence shown here is derived from an EMBL/GenBank/DDBJ whole genome shotgun (WGS) entry which is preliminary data.</text>
</comment>
<dbReference type="InterPro" id="IPR011011">
    <property type="entry name" value="Znf_FYVE_PHD"/>
</dbReference>
<proteinExistence type="predicted"/>
<dbReference type="InterPro" id="IPR013083">
    <property type="entry name" value="Znf_RING/FYVE/PHD"/>
</dbReference>
<feature type="non-terminal residue" evidence="7">
    <location>
        <position position="1"/>
    </location>
</feature>
<keyword evidence="3" id="KW-0862">Zinc</keyword>
<dbReference type="Gene3D" id="3.30.40.10">
    <property type="entry name" value="Zinc/RING finger domain, C3HC4 (zinc finger)"/>
    <property type="match status" value="1"/>
</dbReference>
<dbReference type="InterPro" id="IPR017455">
    <property type="entry name" value="Znf_FYVE-rel"/>
</dbReference>
<feature type="transmembrane region" description="Helical" evidence="5">
    <location>
        <begin position="192"/>
        <end position="213"/>
    </location>
</feature>
<protein>
    <recommendedName>
        <fullName evidence="6">FYVE-type domain-containing protein</fullName>
    </recommendedName>
</protein>
<keyword evidence="2 4" id="KW-0863">Zinc-finger</keyword>
<feature type="domain" description="FYVE-type" evidence="6">
    <location>
        <begin position="50"/>
        <end position="122"/>
    </location>
</feature>
<keyword evidence="5" id="KW-1133">Transmembrane helix</keyword>
<sequence length="245" mass="27190">LLKVAGALVRAGAKLEVEDSDGKTVFEKVNRPSLKYLVSHIYFPPTFISEKERTECMLCLKKFGFGRRKYNCTLCGRLCCADDASLFIPFVQFPQGFPGRIHKGAGVLDDKRCCKTCFNVLKGRANAAPKADKGFIARVIGIEWDEVNPDKLQAIHLLLPLHQILVPLQPMRVLVMSLATSVACESHVTVDLTYILISISVVAMIVMALVYVARRVEGANYLHRQRNESTADTVIALATPKSPDW</sequence>